<keyword evidence="4" id="KW-1162">Viral penetration into host cytoplasm</keyword>
<dbReference type="InterPro" id="IPR007923">
    <property type="entry name" value="Herpes_gL_N"/>
</dbReference>
<evidence type="ECO:0000256" key="5">
    <source>
        <dbReference type="ARBA" id="ARBA00022812"/>
    </source>
</evidence>
<evidence type="ECO:0000256" key="9">
    <source>
        <dbReference type="ARBA" id="ARBA00023136"/>
    </source>
</evidence>
<name>A0A510J9R1_9ALPH</name>
<keyword evidence="6" id="KW-0946">Virion</keyword>
<dbReference type="Gene3D" id="3.30.390.170">
    <property type="match status" value="1"/>
</dbReference>
<dbReference type="HAMAP" id="MF_04034">
    <property type="entry name" value="HSV_GL_alphagamma"/>
    <property type="match status" value="1"/>
</dbReference>
<keyword evidence="1" id="KW-1168">Fusion of virus membrane with host membrane</keyword>
<sequence length="235" mass="25320">MAPLAACARWALLPLLALAARPPGEGLGEFIVQSVVAKHTSDIVNIPCMRNPPDDVAWRYAPPVTINFAHIDGVFLKYHCPGLDTILWDKVAQRAYWVSPMQFLSGLLEDLLTMKTHPPDEFGALARAALYKGLLQAFEKRSRAVAVGPVGPGCVEQDYSRSRQCFGRQGRPPPIAPRATPSPPPDDEESSELESPASTPTPNSPTHKTPTPADPVLQPGVTPMPPKPPKPSSAT</sequence>
<keyword evidence="9" id="KW-0472">Membrane</keyword>
<dbReference type="InterPro" id="IPR022200">
    <property type="entry name" value="Herpes_gL_C"/>
</dbReference>
<dbReference type="InterPro" id="IPR038311">
    <property type="entry name" value="Herpes_gL_N_sf"/>
</dbReference>
<dbReference type="Pfam" id="PF12524">
    <property type="entry name" value="GlyL_C"/>
    <property type="match status" value="1"/>
</dbReference>
<keyword evidence="10" id="KW-1015">Disulfide bond</keyword>
<keyword evidence="5" id="KW-1040">Host Golgi apparatus</keyword>
<keyword evidence="3" id="KW-1169">Fusion of virus membrane with host cell membrane</keyword>
<evidence type="ECO:0000256" key="4">
    <source>
        <dbReference type="ARBA" id="ARBA00022595"/>
    </source>
</evidence>
<evidence type="ECO:0000259" key="14">
    <source>
        <dbReference type="Pfam" id="PF05259"/>
    </source>
</evidence>
<organism evidence="16 17">
    <name type="scientific">pteropodid alphaherpesvirus 2</name>
    <dbReference type="NCBI Taxonomy" id="3118716"/>
    <lineage>
        <taxon>Viruses</taxon>
        <taxon>Duplodnaviria</taxon>
        <taxon>Heunggongvirae</taxon>
        <taxon>Peploviricota</taxon>
        <taxon>Herviviricetes</taxon>
        <taxon>Herpesvirales</taxon>
        <taxon>Orthoherpesviridae</taxon>
        <taxon>Alphaherpesvirinae</taxon>
        <taxon>Simplexvirus</taxon>
        <taxon>Simplexvirus pteropodidalpha2</taxon>
    </lineage>
</organism>
<keyword evidence="7" id="KW-1043">Host membrane</keyword>
<dbReference type="RefSeq" id="YP_010801482.1">
    <property type="nucleotide sequence ID" value="NC_076965.1"/>
</dbReference>
<keyword evidence="11" id="KW-0325">Glycoprotein</keyword>
<dbReference type="PROSITE" id="PS52024">
    <property type="entry name" value="GL_AHV"/>
    <property type="match status" value="1"/>
</dbReference>
<dbReference type="GO" id="GO:0019064">
    <property type="term" value="P:fusion of virus membrane with host plasma membrane"/>
    <property type="evidence" value="ECO:0007669"/>
    <property type="project" value="UniProtKB-KW"/>
</dbReference>
<evidence type="ECO:0000256" key="10">
    <source>
        <dbReference type="ARBA" id="ARBA00023157"/>
    </source>
</evidence>
<keyword evidence="12" id="KW-1160">Virus entry into host cell</keyword>
<dbReference type="GO" id="GO:0046718">
    <property type="term" value="P:symbiont entry into host cell"/>
    <property type="evidence" value="ECO:0007669"/>
    <property type="project" value="UniProtKB-KW"/>
</dbReference>
<evidence type="ECO:0000256" key="1">
    <source>
        <dbReference type="ARBA" id="ARBA00022506"/>
    </source>
</evidence>
<evidence type="ECO:0000256" key="11">
    <source>
        <dbReference type="ARBA" id="ARBA00023180"/>
    </source>
</evidence>
<evidence type="ECO:0000256" key="3">
    <source>
        <dbReference type="ARBA" id="ARBA00022521"/>
    </source>
</evidence>
<dbReference type="Proteomes" id="UP001143588">
    <property type="component" value="Segment"/>
</dbReference>
<feature type="domain" description="Herpesvirus glycoprotein L N-terminal" evidence="14">
    <location>
        <begin position="29"/>
        <end position="131"/>
    </location>
</feature>
<keyword evidence="8 16" id="KW-0261">Viral envelope protein</keyword>
<keyword evidence="17" id="KW-1185">Reference proteome</keyword>
<dbReference type="GO" id="GO:0019031">
    <property type="term" value="C:viral envelope"/>
    <property type="evidence" value="ECO:0007669"/>
    <property type="project" value="UniProtKB-KW"/>
</dbReference>
<evidence type="ECO:0000256" key="6">
    <source>
        <dbReference type="ARBA" id="ARBA00022844"/>
    </source>
</evidence>
<feature type="compositionally biased region" description="Low complexity" evidence="13">
    <location>
        <begin position="193"/>
        <end position="206"/>
    </location>
</feature>
<dbReference type="EMBL" id="LC492974">
    <property type="protein sequence ID" value="BBM13173.1"/>
    <property type="molecule type" value="Genomic_DNA"/>
</dbReference>
<evidence type="ECO:0000259" key="15">
    <source>
        <dbReference type="Pfam" id="PF12524"/>
    </source>
</evidence>
<proteinExistence type="inferred from homology"/>
<feature type="domain" description="Herpesvirus glycoprotein L C-terminal" evidence="15">
    <location>
        <begin position="147"/>
        <end position="199"/>
    </location>
</feature>
<evidence type="ECO:0000313" key="17">
    <source>
        <dbReference type="Proteomes" id="UP001143588"/>
    </source>
</evidence>
<evidence type="ECO:0000256" key="13">
    <source>
        <dbReference type="SAM" id="MobiDB-lite"/>
    </source>
</evidence>
<evidence type="ECO:0000256" key="12">
    <source>
        <dbReference type="ARBA" id="ARBA00023296"/>
    </source>
</evidence>
<dbReference type="InterPro" id="IPR034708">
    <property type="entry name" value="HSV_GL_alphagamma"/>
</dbReference>
<keyword evidence="2" id="KW-1032">Host cell membrane</keyword>
<feature type="compositionally biased region" description="Pro residues" evidence="13">
    <location>
        <begin position="171"/>
        <end position="184"/>
    </location>
</feature>
<reference evidence="16 17" key="1">
    <citation type="journal article" date="2020" name="J. Virol.">
        <title>Characterization of a Novel Alphaherpesvirus Isolated from the Fruit Bat Pteropus lylei in Vietnam.</title>
        <authorList>
            <person name="Inagaki T."/>
            <person name="Yamada S."/>
            <person name="Fujii H."/>
            <person name="Yoshikawa T."/>
            <person name="Shibamura M."/>
            <person name="Harada S."/>
            <person name="Fukushi S."/>
            <person name="Le M.Q."/>
            <person name="Nguyen C.T."/>
            <person name="Nguyen T.T.T."/>
            <person name="Nguyen T.T."/>
            <person name="Nguyen T.T."/>
            <person name="Quach V.T."/>
            <person name="Thong V.D."/>
            <person name="Mori K."/>
            <person name="Sasaki M."/>
            <person name="Setiyono A."/>
            <person name="Handharyani E."/>
            <person name="Takeyama H."/>
            <person name="Hasebe F."/>
            <person name="Saijo M."/>
        </authorList>
    </citation>
    <scope>NUCLEOTIDE SEQUENCE [LARGE SCALE GENOMIC DNA]</scope>
</reference>
<evidence type="ECO:0000256" key="2">
    <source>
        <dbReference type="ARBA" id="ARBA00022511"/>
    </source>
</evidence>
<evidence type="ECO:0000256" key="8">
    <source>
        <dbReference type="ARBA" id="ARBA00022879"/>
    </source>
</evidence>
<gene>
    <name evidence="16" type="primary">UL1</name>
</gene>
<dbReference type="KEGG" id="vg:80540261"/>
<accession>A0A510J9R1</accession>
<dbReference type="GeneID" id="80540261"/>
<dbReference type="Pfam" id="PF05259">
    <property type="entry name" value="Herpes_UL1"/>
    <property type="match status" value="1"/>
</dbReference>
<evidence type="ECO:0000313" key="16">
    <source>
        <dbReference type="EMBL" id="BBM13173.1"/>
    </source>
</evidence>
<feature type="compositionally biased region" description="Pro residues" evidence="13">
    <location>
        <begin position="222"/>
        <end position="235"/>
    </location>
</feature>
<evidence type="ECO:0000256" key="7">
    <source>
        <dbReference type="ARBA" id="ARBA00022870"/>
    </source>
</evidence>
<protein>
    <submittedName>
        <fullName evidence="16">Envelope glycoprotein L</fullName>
    </submittedName>
</protein>
<feature type="region of interest" description="Disordered" evidence="13">
    <location>
        <begin position="164"/>
        <end position="235"/>
    </location>
</feature>